<sequence>MTIRWIWFVPSKICMIFASRMNRSTGKSVV</sequence>
<organism evidence="1">
    <name type="scientific">freshwater metagenome</name>
    <dbReference type="NCBI Taxonomy" id="449393"/>
    <lineage>
        <taxon>unclassified sequences</taxon>
        <taxon>metagenomes</taxon>
        <taxon>ecological metagenomes</taxon>
    </lineage>
</organism>
<dbReference type="EMBL" id="CAFBMK010000472">
    <property type="protein sequence ID" value="CAB4960161.1"/>
    <property type="molecule type" value="Genomic_DNA"/>
</dbReference>
<accession>A0A6J7KX06</accession>
<evidence type="ECO:0000313" key="1">
    <source>
        <dbReference type="EMBL" id="CAB4960161.1"/>
    </source>
</evidence>
<name>A0A6J7KX06_9ZZZZ</name>
<reference evidence="1" key="1">
    <citation type="submission" date="2020-05" db="EMBL/GenBank/DDBJ databases">
        <authorList>
            <person name="Chiriac C."/>
            <person name="Salcher M."/>
            <person name="Ghai R."/>
            <person name="Kavagutti S V."/>
        </authorList>
    </citation>
    <scope>NUCLEOTIDE SEQUENCE</scope>
</reference>
<gene>
    <name evidence="1" type="ORF">UFOPK3564_04010</name>
</gene>
<protein>
    <submittedName>
        <fullName evidence="1">Unannotated protein</fullName>
    </submittedName>
</protein>
<dbReference type="AlphaFoldDB" id="A0A6J7KX06"/>
<proteinExistence type="predicted"/>